<dbReference type="SUPFAM" id="SSF54197">
    <property type="entry name" value="HIT-like"/>
    <property type="match status" value="1"/>
</dbReference>
<organism evidence="3 4">
    <name type="scientific">Salinimonas sediminis</name>
    <dbReference type="NCBI Taxonomy" id="2303538"/>
    <lineage>
        <taxon>Bacteria</taxon>
        <taxon>Pseudomonadati</taxon>
        <taxon>Pseudomonadota</taxon>
        <taxon>Gammaproteobacteria</taxon>
        <taxon>Alteromonadales</taxon>
        <taxon>Alteromonadaceae</taxon>
        <taxon>Alteromonas/Salinimonas group</taxon>
        <taxon>Salinimonas</taxon>
    </lineage>
</organism>
<dbReference type="InterPro" id="IPR011146">
    <property type="entry name" value="HIT-like"/>
</dbReference>
<accession>A0A346NKU4</accession>
<dbReference type="KEGG" id="salm:D0Y50_07095"/>
<evidence type="ECO:0000313" key="3">
    <source>
        <dbReference type="EMBL" id="AXR06151.1"/>
    </source>
</evidence>
<sequence length="139" mass="15736">MFELDTRLANDTYFVCDLPLCSVLLANDSQFPWLILVPRRPSATELYLLDPADQQQYLKESAQVCNVLEQLFSPAKLNVAALGNVVSQLHIHHVARFTEDCAWPAPIWGRQASIPYPPKQAHDLIDRVTSLLIQQELNP</sequence>
<keyword evidence="4" id="KW-1185">Reference proteome</keyword>
<dbReference type="Pfam" id="PF01230">
    <property type="entry name" value="HIT"/>
    <property type="match status" value="1"/>
</dbReference>
<evidence type="ECO:0000313" key="4">
    <source>
        <dbReference type="Proteomes" id="UP000262073"/>
    </source>
</evidence>
<dbReference type="EMBL" id="CP031769">
    <property type="protein sequence ID" value="AXR06151.1"/>
    <property type="molecule type" value="Genomic_DNA"/>
</dbReference>
<dbReference type="OrthoDB" id="9799145at2"/>
<protein>
    <submittedName>
        <fullName evidence="3">HIT domain-containing protein</fullName>
    </submittedName>
</protein>
<dbReference type="RefSeq" id="WP_117316158.1">
    <property type="nucleotide sequence ID" value="NZ_CP031769.1"/>
</dbReference>
<dbReference type="Proteomes" id="UP000262073">
    <property type="component" value="Chromosome"/>
</dbReference>
<dbReference type="InterPro" id="IPR026026">
    <property type="entry name" value="HIT_Hint"/>
</dbReference>
<gene>
    <name evidence="3" type="ORF">D0Y50_07095</name>
</gene>
<proteinExistence type="predicted"/>
<dbReference type="Gene3D" id="3.30.428.10">
    <property type="entry name" value="HIT-like"/>
    <property type="match status" value="1"/>
</dbReference>
<evidence type="ECO:0000256" key="1">
    <source>
        <dbReference type="PROSITE-ProRule" id="PRU00464"/>
    </source>
</evidence>
<dbReference type="AlphaFoldDB" id="A0A346NKU4"/>
<dbReference type="InterPro" id="IPR036265">
    <property type="entry name" value="HIT-like_sf"/>
</dbReference>
<comment type="caution">
    <text evidence="1">Lacks conserved residue(s) required for the propagation of feature annotation.</text>
</comment>
<dbReference type="PROSITE" id="PS51084">
    <property type="entry name" value="HIT_2"/>
    <property type="match status" value="1"/>
</dbReference>
<reference evidence="3 4" key="1">
    <citation type="submission" date="2018-08" db="EMBL/GenBank/DDBJ databases">
        <title>Salinimonas sediminis sp. nov., a piezophilic bacterium isolated from a deep-sea sediment sample from the New Britain Trench.</title>
        <authorList>
            <person name="Cao J."/>
        </authorList>
    </citation>
    <scope>NUCLEOTIDE SEQUENCE [LARGE SCALE GENOMIC DNA]</scope>
    <source>
        <strain evidence="3 4">N102</strain>
    </source>
</reference>
<dbReference type="GO" id="GO:0003824">
    <property type="term" value="F:catalytic activity"/>
    <property type="evidence" value="ECO:0007669"/>
    <property type="project" value="InterPro"/>
</dbReference>
<name>A0A346NKU4_9ALTE</name>
<feature type="domain" description="HIT" evidence="2">
    <location>
        <begin position="1"/>
        <end position="103"/>
    </location>
</feature>
<dbReference type="PIRSF" id="PIRSF000714">
    <property type="entry name" value="HIT"/>
    <property type="match status" value="1"/>
</dbReference>
<evidence type="ECO:0000259" key="2">
    <source>
        <dbReference type="PROSITE" id="PS51084"/>
    </source>
</evidence>